<reference evidence="3" key="2">
    <citation type="journal article" date="2015" name="Genome Announc.">
        <title>Draft Genome Sequence of Filamentous Marine Cyanobacterium Lyngbya confervoides Strain BDU141951.</title>
        <authorList>
            <person name="Chandrababunaidu M.M."/>
            <person name="Sen D."/>
            <person name="Tripathy S."/>
        </authorList>
    </citation>
    <scope>NUCLEOTIDE SEQUENCE</scope>
    <source>
        <strain evidence="3">BDU141951</strain>
    </source>
</reference>
<dbReference type="PANTHER" id="PTHR30270">
    <property type="entry name" value="THIAMINE-MONOPHOSPHATE KINASE"/>
    <property type="match status" value="1"/>
</dbReference>
<accession>A0A0C1YB89</accession>
<name>A0A0C1YB89_9CYAN</name>
<dbReference type="InterPro" id="IPR036921">
    <property type="entry name" value="PurM-like_N_sf"/>
</dbReference>
<sequence length="324" mass="34538">MLADLVAALRPALGILNKRDIQTAADHLGRYVPQAATGESIALGDDTAAIPDGDGYLLLAAEGIWPTLVREDPWFAGWCGVLVNVSDIYAMGGRPIAVVDALWTESAEQAEPLWQGMVAAAKTFNVPIVGGHTNCHSPYAALSVAILGRATRLITSFDAQPGDALVLVMNLEGRSHPKYPFWDAATMANPVDLQRHFALLPHIAEQDWCKAGKDVSMGGIIGTSLMLLETSGCGAILDIDAIPRPNAEPLAKWLLSFPSYGFLLSVSPASFSQMQPHFQAEGLVCDAIGQVTAGSQLVLRSHDESTVFWDFTQDALTGFGDRGA</sequence>
<dbReference type="Gene3D" id="3.90.650.10">
    <property type="entry name" value="PurM-like C-terminal domain"/>
    <property type="match status" value="1"/>
</dbReference>
<dbReference type="InterPro" id="IPR006283">
    <property type="entry name" value="ThiL-like"/>
</dbReference>
<reference evidence="3" key="3">
    <citation type="submission" date="2020-02" db="EMBL/GenBank/DDBJ databases">
        <authorList>
            <person name="Sarangi A.N."/>
            <person name="Ghosh S."/>
            <person name="Mukherjee M."/>
            <person name="Tripathy S."/>
        </authorList>
    </citation>
    <scope>NUCLEOTIDE SEQUENCE</scope>
    <source>
        <strain evidence="3">BDU141951</strain>
    </source>
</reference>
<feature type="domain" description="PurM-like C-terminal" evidence="2">
    <location>
        <begin position="161"/>
        <end position="299"/>
    </location>
</feature>
<comment type="caution">
    <text evidence="3">The sequence shown here is derived from an EMBL/GenBank/DDBJ whole genome shotgun (WGS) entry which is preliminary data.</text>
</comment>
<dbReference type="PANTHER" id="PTHR30270:SF0">
    <property type="entry name" value="THIAMINE-MONOPHOSPHATE KINASE"/>
    <property type="match status" value="1"/>
</dbReference>
<dbReference type="InterPro" id="IPR011413">
    <property type="entry name" value="UCP036540_AIR"/>
</dbReference>
<dbReference type="Pfam" id="PF00586">
    <property type="entry name" value="AIRS"/>
    <property type="match status" value="1"/>
</dbReference>
<evidence type="ECO:0000259" key="1">
    <source>
        <dbReference type="Pfam" id="PF00586"/>
    </source>
</evidence>
<dbReference type="InterPro" id="IPR024030">
    <property type="entry name" value="AIR_synthase-rel_sll0787"/>
</dbReference>
<reference evidence="3" key="1">
    <citation type="submission" date="2014-11" db="EMBL/GenBank/DDBJ databases">
        <authorList>
            <person name="Malar M.C."/>
            <person name="Sen D."/>
            <person name="Tripathy S."/>
        </authorList>
    </citation>
    <scope>NUCLEOTIDE SEQUENCE</scope>
    <source>
        <strain evidence="3">BDU141951</strain>
    </source>
</reference>
<dbReference type="SUPFAM" id="SSF55326">
    <property type="entry name" value="PurM N-terminal domain-like"/>
    <property type="match status" value="1"/>
</dbReference>
<dbReference type="Pfam" id="PF02769">
    <property type="entry name" value="AIRS_C"/>
    <property type="match status" value="1"/>
</dbReference>
<organism evidence="3">
    <name type="scientific">Lyngbya confervoides BDU141951</name>
    <dbReference type="NCBI Taxonomy" id="1574623"/>
    <lineage>
        <taxon>Bacteria</taxon>
        <taxon>Bacillati</taxon>
        <taxon>Cyanobacteriota</taxon>
        <taxon>Cyanophyceae</taxon>
        <taxon>Oscillatoriophycideae</taxon>
        <taxon>Oscillatoriales</taxon>
        <taxon>Microcoleaceae</taxon>
        <taxon>Lyngbya</taxon>
    </lineage>
</organism>
<dbReference type="PIRSF" id="PIRSF036540">
    <property type="entry name" value="UCP036540_AIR"/>
    <property type="match status" value="1"/>
</dbReference>
<dbReference type="CDD" id="cd02192">
    <property type="entry name" value="PurM-like3"/>
    <property type="match status" value="1"/>
</dbReference>
<protein>
    <submittedName>
        <fullName evidence="3">Sll0787 family AIR synthase-like protein</fullName>
    </submittedName>
</protein>
<dbReference type="InterPro" id="IPR016188">
    <property type="entry name" value="PurM-like_N"/>
</dbReference>
<dbReference type="InterPro" id="IPR010918">
    <property type="entry name" value="PurM-like_C_dom"/>
</dbReference>
<dbReference type="InterPro" id="IPR036676">
    <property type="entry name" value="PurM-like_C_sf"/>
</dbReference>
<feature type="domain" description="PurM-like N-terminal" evidence="1">
    <location>
        <begin position="44"/>
        <end position="149"/>
    </location>
</feature>
<evidence type="ECO:0000313" key="3">
    <source>
        <dbReference type="EMBL" id="NEV70125.1"/>
    </source>
</evidence>
<dbReference type="NCBIfam" id="TIGR04049">
    <property type="entry name" value="AIR_rel_sll0787"/>
    <property type="match status" value="1"/>
</dbReference>
<gene>
    <name evidence="3" type="ORF">QQ91_023820</name>
</gene>
<dbReference type="GO" id="GO:0009228">
    <property type="term" value="P:thiamine biosynthetic process"/>
    <property type="evidence" value="ECO:0007669"/>
    <property type="project" value="InterPro"/>
</dbReference>
<proteinExistence type="predicted"/>
<evidence type="ECO:0000259" key="2">
    <source>
        <dbReference type="Pfam" id="PF02769"/>
    </source>
</evidence>
<dbReference type="AlphaFoldDB" id="A0A0C1YB89"/>
<dbReference type="SUPFAM" id="SSF56042">
    <property type="entry name" value="PurM C-terminal domain-like"/>
    <property type="match status" value="1"/>
</dbReference>
<dbReference type="EMBL" id="JTHE02000003">
    <property type="protein sequence ID" value="NEV70125.1"/>
    <property type="molecule type" value="Genomic_DNA"/>
</dbReference>
<dbReference type="Gene3D" id="3.30.1330.10">
    <property type="entry name" value="PurM-like, N-terminal domain"/>
    <property type="match status" value="1"/>
</dbReference>
<dbReference type="GO" id="GO:0009030">
    <property type="term" value="F:thiamine-phosphate kinase activity"/>
    <property type="evidence" value="ECO:0007669"/>
    <property type="project" value="InterPro"/>
</dbReference>